<keyword evidence="2" id="KW-1185">Reference proteome</keyword>
<dbReference type="EMBL" id="BAAAQN010000052">
    <property type="protein sequence ID" value="GAA2051590.1"/>
    <property type="molecule type" value="Genomic_DNA"/>
</dbReference>
<comment type="caution">
    <text evidence="1">The sequence shown here is derived from an EMBL/GenBank/DDBJ whole genome shotgun (WGS) entry which is preliminary data.</text>
</comment>
<reference evidence="1 2" key="1">
    <citation type="journal article" date="2019" name="Int. J. Syst. Evol. Microbiol.">
        <title>The Global Catalogue of Microorganisms (GCM) 10K type strain sequencing project: providing services to taxonomists for standard genome sequencing and annotation.</title>
        <authorList>
            <consortium name="The Broad Institute Genomics Platform"/>
            <consortium name="The Broad Institute Genome Sequencing Center for Infectious Disease"/>
            <person name="Wu L."/>
            <person name="Ma J."/>
        </authorList>
    </citation>
    <scope>NUCLEOTIDE SEQUENCE [LARGE SCALE GENOMIC DNA]</scope>
    <source>
        <strain evidence="1 2">JCM 16014</strain>
    </source>
</reference>
<evidence type="ECO:0000313" key="1">
    <source>
        <dbReference type="EMBL" id="GAA2051590.1"/>
    </source>
</evidence>
<name>A0ABN2V7N5_9ACTN</name>
<dbReference type="Proteomes" id="UP001500751">
    <property type="component" value="Unassembled WGS sequence"/>
</dbReference>
<protein>
    <recommendedName>
        <fullName evidence="3">ABC-type branched-chain amino acid transport system, substrate-binding protein</fullName>
    </recommendedName>
</protein>
<organism evidence="1 2">
    <name type="scientific">Catenulispora yoronensis</name>
    <dbReference type="NCBI Taxonomy" id="450799"/>
    <lineage>
        <taxon>Bacteria</taxon>
        <taxon>Bacillati</taxon>
        <taxon>Actinomycetota</taxon>
        <taxon>Actinomycetes</taxon>
        <taxon>Catenulisporales</taxon>
        <taxon>Catenulisporaceae</taxon>
        <taxon>Catenulispora</taxon>
    </lineage>
</organism>
<proteinExistence type="predicted"/>
<dbReference type="RefSeq" id="WP_344669826.1">
    <property type="nucleotide sequence ID" value="NZ_BAAAQN010000052.1"/>
</dbReference>
<accession>A0ABN2V7N5</accession>
<evidence type="ECO:0000313" key="2">
    <source>
        <dbReference type="Proteomes" id="UP001500751"/>
    </source>
</evidence>
<evidence type="ECO:0008006" key="3">
    <source>
        <dbReference type="Google" id="ProtNLM"/>
    </source>
</evidence>
<sequence length="871" mass="91863">MSAGIEDFVAQCAAGLPQAVTLLARTVVEAEPGRRDCVTVPTPDLEALLTGLLSGVLGPSGSLGGAITLDELVTASAEVRAPWLISTTGRSGMAGPTTTRVLEGMRGNLWGMAPAEVAPTIEPFVPAAPALHPFLAAALTGLLARRDGAGASGGAGGLPTYEDRYSRLLNATTAADKQLPPEDQHPERLAYCQLALGNVKNAARILNDQFNVNTVTTSQWIRMVCLAAQAPCPTPREIGTARAFADCVQPSDLGTVGDEERSVTRLLAALWLAGDIWTVPRPVPGGGLPGRDERLPWIPDAVLAELVRQEVGFLFGRSARGDREDLQRFGRLFEHEKPTAPAGQAGGPSASGWWRRRRRWQQAAIGTSAFALVAAGVAVPIALRTPCGEGLRYNGDAKACVGVDIDSGEFVSHDPLAPLEQWLKKDNQDLDDTVAKENASRRPEDQVYTVSLVFLQEMTPNDSTSLTFAGVRHAVEGAIAQTELANADAADHHSRIRYRLLLANFGTHADGEQDAVAEIRAAAKAQRIAAVVGIGQSSKNAKAAIRQLADGPGDHFTVVGSDITDDAIGMTDAGTAINGFYRVVGTNSQEADAVRQYLQTSKLPHSRAVLFEDTNQNDAYVTSLGVAFGQLKPAETMTYEGNDEYPKRVESLLEGHQQSYCGVPSDITYFAGRGTALRSLLNVLKTDSCHRGDVATIVTGDDGTNLIDPATALPYGAFNYRIAVTALAAEDIGTSLGAAPAATLKRLRDQFAADRVGAAGMFTGSDFQDGLAIVSADAVGVLSFAVAKTNSLQDQAHDDPGSIGADLSSVDCGTPYAGASGYIAFDPTTHNPVNKAMPIVFVHRDGSAEWSKEVAWPLGKATDFEGGHGCP</sequence>
<gene>
    <name evidence="1" type="ORF">GCM10009839_68280</name>
</gene>